<dbReference type="OrthoDB" id="932750at2"/>
<dbReference type="EMBL" id="RAVZ01000526">
    <property type="protein sequence ID" value="RKG71033.1"/>
    <property type="molecule type" value="Genomic_DNA"/>
</dbReference>
<proteinExistence type="predicted"/>
<evidence type="ECO:0000313" key="1">
    <source>
        <dbReference type="EMBL" id="RKG71033.1"/>
    </source>
</evidence>
<organism evidence="1 2">
    <name type="scientific">Corallococcus terminator</name>
    <dbReference type="NCBI Taxonomy" id="2316733"/>
    <lineage>
        <taxon>Bacteria</taxon>
        <taxon>Pseudomonadati</taxon>
        <taxon>Myxococcota</taxon>
        <taxon>Myxococcia</taxon>
        <taxon>Myxococcales</taxon>
        <taxon>Cystobacterineae</taxon>
        <taxon>Myxococcaceae</taxon>
        <taxon>Corallococcus</taxon>
    </lineage>
</organism>
<gene>
    <name evidence="1" type="ORF">D7V88_39405</name>
</gene>
<dbReference type="Proteomes" id="UP000268094">
    <property type="component" value="Unassembled WGS sequence"/>
</dbReference>
<dbReference type="Pfam" id="PF04796">
    <property type="entry name" value="RepA_C"/>
    <property type="match status" value="1"/>
</dbReference>
<accession>A0A3A8I0A7</accession>
<sequence>MSDSNFRSPDLFDSVGISLQRPAQHQDTLLRQARLLSDDADSASAGTNKKKYDNRKLGAKNLRKVVQVVEDVRSVAPYDAGELGFYSQILVQTSLPHKNPGDDLPAWSRVNRNFTLTINNTSYFDPVRKEHVKYGLPYGTLARLIFAWMGTEAVRTRNPKLELGDTFGNFLQKLDIQRTGGARGTYQAVQNQLTRLIHSPISWSFNPPQDRDGSWKPRPAADQGQNIFPIESRNLLWDPARPDERGLWTSEITLNQIFYNHLLRHNVPVDMRVIRELARLHSSLGIDIYTWVTFRVHELEAPTRAIPWRALAAQMGSSHKDMSEFARDFKRNWQKVHALYPQANLEFVQGGLRLHPSRTHVLSLPATTKKD</sequence>
<comment type="caution">
    <text evidence="1">The sequence shown here is derived from an EMBL/GenBank/DDBJ whole genome shotgun (WGS) entry which is preliminary data.</text>
</comment>
<dbReference type="AlphaFoldDB" id="A0A3A8I0A7"/>
<evidence type="ECO:0008006" key="3">
    <source>
        <dbReference type="Google" id="ProtNLM"/>
    </source>
</evidence>
<protein>
    <recommendedName>
        <fullName evidence="3">Pirin</fullName>
    </recommendedName>
</protein>
<dbReference type="InterPro" id="IPR006881">
    <property type="entry name" value="RepA_C"/>
</dbReference>
<evidence type="ECO:0000313" key="2">
    <source>
        <dbReference type="Proteomes" id="UP000268094"/>
    </source>
</evidence>
<reference evidence="2" key="1">
    <citation type="submission" date="2018-09" db="EMBL/GenBank/DDBJ databases">
        <authorList>
            <person name="Livingstone P.G."/>
            <person name="Whitworth D.E."/>
        </authorList>
    </citation>
    <scope>NUCLEOTIDE SEQUENCE [LARGE SCALE GENOMIC DNA]</scope>
    <source>
        <strain evidence="2">CA054A</strain>
    </source>
</reference>
<keyword evidence="2" id="KW-1185">Reference proteome</keyword>
<name>A0A3A8I0A7_9BACT</name>
<dbReference type="RefSeq" id="WP_120545661.1">
    <property type="nucleotide sequence ID" value="NZ_RAVZ01000526.1"/>
</dbReference>